<evidence type="ECO:0000256" key="1">
    <source>
        <dbReference type="SAM" id="Coils"/>
    </source>
</evidence>
<dbReference type="EMBL" id="CP044205">
    <property type="protein sequence ID" value="QFY43509.1"/>
    <property type="molecule type" value="Genomic_DNA"/>
</dbReference>
<name>A0A5Q0BIW8_9GAMM</name>
<dbReference type="RefSeq" id="WP_153249492.1">
    <property type="nucleotide sequence ID" value="NZ_CP044205.1"/>
</dbReference>
<gene>
    <name evidence="2" type="ORF">F6R98_13500</name>
</gene>
<dbReference type="OrthoDB" id="9813316at2"/>
<evidence type="ECO:0000313" key="2">
    <source>
        <dbReference type="EMBL" id="QFY43509.1"/>
    </source>
</evidence>
<accession>A0A5Q0BIW8</accession>
<keyword evidence="3" id="KW-1185">Reference proteome</keyword>
<dbReference type="KEGG" id="mmob:F6R98_13500"/>
<evidence type="ECO:0000313" key="3">
    <source>
        <dbReference type="Proteomes" id="UP000325755"/>
    </source>
</evidence>
<reference evidence="2 3" key="1">
    <citation type="submission" date="2019-09" db="EMBL/GenBank/DDBJ databases">
        <title>Ecophysiology of the spiral-shaped methanotroph Methylospira mobilis as revealed by the complete genome sequence.</title>
        <authorList>
            <person name="Oshkin I.Y."/>
            <person name="Dedysh S.N."/>
            <person name="Miroshnikov K."/>
            <person name="Danilova O.V."/>
            <person name="Hakobyan A."/>
            <person name="Liesack W."/>
        </authorList>
    </citation>
    <scope>NUCLEOTIDE SEQUENCE [LARGE SCALE GENOMIC DNA]</scope>
    <source>
        <strain evidence="2 3">Shm1</strain>
    </source>
</reference>
<keyword evidence="1" id="KW-0175">Coiled coil</keyword>
<dbReference type="AlphaFoldDB" id="A0A5Q0BIW8"/>
<protein>
    <submittedName>
        <fullName evidence="2">Coiled coil domain-containing protein</fullName>
    </submittedName>
</protein>
<feature type="coiled-coil region" evidence="1">
    <location>
        <begin position="8"/>
        <end position="64"/>
    </location>
</feature>
<dbReference type="InParanoid" id="A0A5Q0BIW8"/>
<proteinExistence type="predicted"/>
<dbReference type="Proteomes" id="UP000325755">
    <property type="component" value="Chromosome"/>
</dbReference>
<sequence length="100" mass="11384">MKTKDEYIESLASELKEWSAQIDHLAAKADNASAHLKHQYIEELNELRTRQHEASLKIKELEEAGGDAWETITETADKVWSELRSCIASVVSKFNDNKPI</sequence>
<organism evidence="2 3">
    <name type="scientific">Candidatus Methylospira mobilis</name>
    <dbReference type="NCBI Taxonomy" id="1808979"/>
    <lineage>
        <taxon>Bacteria</taxon>
        <taxon>Pseudomonadati</taxon>
        <taxon>Pseudomonadota</taxon>
        <taxon>Gammaproteobacteria</taxon>
        <taxon>Methylococcales</taxon>
        <taxon>Methylococcaceae</taxon>
        <taxon>Candidatus Methylospira</taxon>
    </lineage>
</organism>